<dbReference type="EMBL" id="KN294003">
    <property type="protein sequence ID" value="EEH33890.1"/>
    <property type="molecule type" value="Genomic_DNA"/>
</dbReference>
<feature type="region of interest" description="Disordered" evidence="1">
    <location>
        <begin position="604"/>
        <end position="655"/>
    </location>
</feature>
<evidence type="ECO:0000313" key="2">
    <source>
        <dbReference type="EMBL" id="EEH33890.1"/>
    </source>
</evidence>
<accession>C1H203</accession>
<organism evidence="2 3">
    <name type="scientific">Paracoccidioides lutzii (strain ATCC MYA-826 / Pb01)</name>
    <name type="common">Paracoccidioides brasiliensis</name>
    <dbReference type="NCBI Taxonomy" id="502779"/>
    <lineage>
        <taxon>Eukaryota</taxon>
        <taxon>Fungi</taxon>
        <taxon>Dikarya</taxon>
        <taxon>Ascomycota</taxon>
        <taxon>Pezizomycotina</taxon>
        <taxon>Eurotiomycetes</taxon>
        <taxon>Eurotiomycetidae</taxon>
        <taxon>Onygenales</taxon>
        <taxon>Ajellomycetaceae</taxon>
        <taxon>Paracoccidioides</taxon>
    </lineage>
</organism>
<dbReference type="OMA" id="SADWQQW"/>
<feature type="compositionally biased region" description="Basic and acidic residues" evidence="1">
    <location>
        <begin position="641"/>
        <end position="655"/>
    </location>
</feature>
<feature type="region of interest" description="Disordered" evidence="1">
    <location>
        <begin position="245"/>
        <end position="270"/>
    </location>
</feature>
<proteinExistence type="predicted"/>
<feature type="compositionally biased region" description="Polar residues" evidence="1">
    <location>
        <begin position="859"/>
        <end position="881"/>
    </location>
</feature>
<dbReference type="eggNOG" id="ENOG502SE9M">
    <property type="taxonomic scope" value="Eukaryota"/>
</dbReference>
<dbReference type="OrthoDB" id="9975114at2759"/>
<feature type="region of interest" description="Disordered" evidence="1">
    <location>
        <begin position="797"/>
        <end position="926"/>
    </location>
</feature>
<dbReference type="HOGENOM" id="CLU_007280_0_0_1"/>
<feature type="region of interest" description="Disordered" evidence="1">
    <location>
        <begin position="139"/>
        <end position="158"/>
    </location>
</feature>
<reference evidence="2 3" key="1">
    <citation type="journal article" date="2011" name="PLoS Genet.">
        <title>Comparative genomic analysis of human fungal pathogens causing paracoccidioidomycosis.</title>
        <authorList>
            <person name="Desjardins C.A."/>
            <person name="Champion M.D."/>
            <person name="Holder J.W."/>
            <person name="Muszewska A."/>
            <person name="Goldberg J."/>
            <person name="Bailao A.M."/>
            <person name="Brigido M.M."/>
            <person name="Ferreira M.E."/>
            <person name="Garcia A.M."/>
            <person name="Grynberg M."/>
            <person name="Gujja S."/>
            <person name="Heiman D.I."/>
            <person name="Henn M.R."/>
            <person name="Kodira C.D."/>
            <person name="Leon-Narvaez H."/>
            <person name="Longo L.V."/>
            <person name="Ma L.J."/>
            <person name="Malavazi I."/>
            <person name="Matsuo A.L."/>
            <person name="Morais F.V."/>
            <person name="Pereira M."/>
            <person name="Rodriguez-Brito S."/>
            <person name="Sakthikumar S."/>
            <person name="Salem-Izacc S.M."/>
            <person name="Sykes S.M."/>
            <person name="Teixeira M.M."/>
            <person name="Vallejo M.C."/>
            <person name="Walter M.E."/>
            <person name="Yandava C."/>
            <person name="Young S."/>
            <person name="Zeng Q."/>
            <person name="Zucker J."/>
            <person name="Felipe M.S."/>
            <person name="Goldman G.H."/>
            <person name="Haas B.J."/>
            <person name="McEwen J.G."/>
            <person name="Nino-Vega G."/>
            <person name="Puccia R."/>
            <person name="San-Blas G."/>
            <person name="Soares C.M."/>
            <person name="Birren B.W."/>
            <person name="Cuomo C.A."/>
        </authorList>
    </citation>
    <scope>NUCLEOTIDE SEQUENCE [LARGE SCALE GENOMIC DNA]</scope>
    <source>
        <strain evidence="3">ATCC MYA-826 / Pb01</strain>
    </source>
</reference>
<dbReference type="KEGG" id="pbl:PAAG_04939"/>
<keyword evidence="3" id="KW-1185">Reference proteome</keyword>
<feature type="compositionally biased region" description="Basic and acidic residues" evidence="1">
    <location>
        <begin position="807"/>
        <end position="819"/>
    </location>
</feature>
<gene>
    <name evidence="2" type="ORF">PAAG_04939</name>
</gene>
<feature type="region of interest" description="Disordered" evidence="1">
    <location>
        <begin position="73"/>
        <end position="126"/>
    </location>
</feature>
<dbReference type="Proteomes" id="UP000002059">
    <property type="component" value="Partially assembled WGS sequence"/>
</dbReference>
<sequence>MVLRASSSAASRLKRAKSTSSVKSYNNSIPPVPDLIDPQTAHYHAMAAASVAMKRSNQRSSMNFRDSCDISRSIDSETDGGFSRASRPRSIRFSTSDNSSKHNRQPFQSPNSVISPKYSDTAARSDPSFHAVVEELTPRMSEMSGSEDSVPSVPSVPSSYRRLRKAKSMFSTRKHAFIPSDSSYSPHRAYHYSDSPEMGHLSRATLRRSRSFFGTETAQQPHSEHMKRLQSHNAAVQLAREQYLELKQPKQSNGAESILSKRGRYQSKPFKKSLRSSTDWNAENCITSDSRSIKLGILYPSERNQSSKSRIFSVSIKNSLKRIFGRNSVAQVDMNAPSERQRIHRLGFSDFISSDSTGTTNFGNRPASVRTMRSSDSYASSSRVTSWTDSTTVSTMPARDAVSDQHRLAIIQENGAPPEPIPSPTSFHYNDGYSVFRKPLCTEGNSDNSYGVVDSQRVYSALVRHIDESQHHNEGDVTPRAGTIRRSMYSPSSSVHLHQMSSTIRHIPSEVSMKTIRALSVRRSESPSLRSQMSVSSSYRRDALGFTPQEVAQHNENLSHHRSRESLRESRPYFFQSDSRARSAFPNPLVPPLFSSYKRAMGSEGDTGSVIISRPDAMERTPISPSVYSRTSGETPRNSGSRRDLSFSESSDERGTVTILASERLPYKPKEYGGYASCDRPTRGSADWKSWISSQMDLLDATPNSLTISQYCKIPNTHYRESTQINDEMYDNKAEELPPKLHDSESPEEESPQRSSSSSCADRRLPLVELKSFTRNNFSRPLRLSPDISISISYATAQRPSVVARSESPRSIHIKRGDGDSGPITPSSSLPRRSVSRSPSNSPLVYAKPRYSGPALTPVTPTKASKTERSTMPVQNTTEEGSLTGKANEARKLTYATNFSSVRNKRDDGRVNNENSRGVRRPTKNDLSALGDIHSTISSKRMVDIFLSQRRRQMGVAENTTENAFL</sequence>
<dbReference type="RefSeq" id="XP_002793410.1">
    <property type="nucleotide sequence ID" value="XM_002793364.1"/>
</dbReference>
<dbReference type="VEuPathDB" id="FungiDB:PAAG_04939"/>
<feature type="compositionally biased region" description="Low complexity" evidence="1">
    <location>
        <begin position="1"/>
        <end position="11"/>
    </location>
</feature>
<feature type="compositionally biased region" description="Low complexity" evidence="1">
    <location>
        <begin position="826"/>
        <end position="845"/>
    </location>
</feature>
<feature type="region of interest" description="Disordered" evidence="1">
    <location>
        <begin position="737"/>
        <end position="762"/>
    </location>
</feature>
<feature type="compositionally biased region" description="Polar residues" evidence="1">
    <location>
        <begin position="105"/>
        <end position="114"/>
    </location>
</feature>
<dbReference type="STRING" id="502779.C1H203"/>
<feature type="compositionally biased region" description="Low complexity" evidence="1">
    <location>
        <begin position="149"/>
        <end position="158"/>
    </location>
</feature>
<dbReference type="AlphaFoldDB" id="C1H203"/>
<feature type="compositionally biased region" description="Basic residues" evidence="1">
    <location>
        <begin position="261"/>
        <end position="270"/>
    </location>
</feature>
<evidence type="ECO:0000256" key="1">
    <source>
        <dbReference type="SAM" id="MobiDB-lite"/>
    </source>
</evidence>
<evidence type="ECO:0000313" key="3">
    <source>
        <dbReference type="Proteomes" id="UP000002059"/>
    </source>
</evidence>
<protein>
    <submittedName>
        <fullName evidence="2">Uncharacterized protein</fullName>
    </submittedName>
</protein>
<dbReference type="GeneID" id="9096379"/>
<name>C1H203_PARBA</name>
<feature type="region of interest" description="Disordered" evidence="1">
    <location>
        <begin position="1"/>
        <end position="26"/>
    </location>
</feature>
<feature type="compositionally biased region" description="Polar residues" evidence="1">
    <location>
        <begin position="623"/>
        <end position="639"/>
    </location>
</feature>